<protein>
    <submittedName>
        <fullName evidence="4">TetR family transcriptional regulator</fullName>
    </submittedName>
</protein>
<name>A0A1B2E3I4_9BACL</name>
<gene>
    <name evidence="5" type="ORF">BBD40_16480</name>
    <name evidence="4" type="ORF">BBD41_19075</name>
</gene>
<evidence type="ECO:0000313" key="5">
    <source>
        <dbReference type="EMBL" id="OOC63317.1"/>
    </source>
</evidence>
<dbReference type="InterPro" id="IPR036271">
    <property type="entry name" value="Tet_transcr_reg_TetR-rel_C_sf"/>
</dbReference>
<dbReference type="InterPro" id="IPR023772">
    <property type="entry name" value="DNA-bd_HTH_TetR-type_CS"/>
</dbReference>
<dbReference type="SUPFAM" id="SSF46689">
    <property type="entry name" value="Homeodomain-like"/>
    <property type="match status" value="1"/>
</dbReference>
<accession>A0A1B2E3I4</accession>
<dbReference type="Pfam" id="PF00440">
    <property type="entry name" value="TetR_N"/>
    <property type="match status" value="1"/>
</dbReference>
<dbReference type="PANTHER" id="PTHR43479">
    <property type="entry name" value="ACREF/ENVCD OPERON REPRESSOR-RELATED"/>
    <property type="match status" value="1"/>
</dbReference>
<evidence type="ECO:0000313" key="6">
    <source>
        <dbReference type="Proteomes" id="UP000189059"/>
    </source>
</evidence>
<feature type="domain" description="HTH tetR-type" evidence="3">
    <location>
        <begin position="1"/>
        <end position="58"/>
    </location>
</feature>
<reference evidence="5 6" key="2">
    <citation type="submission" date="2016-12" db="EMBL/GenBank/DDBJ databases">
        <title>Genome sequencing and description of Paenibacillus sp. nov. from high altitude lake in the Indian Trans- Himalayas.</title>
        <authorList>
            <person name="Kiran S."/>
            <person name="Swarnkar M.K."/>
            <person name="Rana A."/>
            <person name="Tewari R."/>
            <person name="Gulati A."/>
        </authorList>
    </citation>
    <scope>NUCLEOTIDE SEQUENCE [LARGE SCALE GENOMIC DNA]</scope>
    <source>
        <strain evidence="5 6">IHBB 9951</strain>
    </source>
</reference>
<evidence type="ECO:0000256" key="2">
    <source>
        <dbReference type="PROSITE-ProRule" id="PRU00335"/>
    </source>
</evidence>
<dbReference type="PROSITE" id="PS50977">
    <property type="entry name" value="HTH_TETR_2"/>
    <property type="match status" value="1"/>
</dbReference>
<dbReference type="EMBL" id="MRVI01000001">
    <property type="protein sequence ID" value="OOC63317.1"/>
    <property type="molecule type" value="Genomic_DNA"/>
</dbReference>
<dbReference type="GO" id="GO:0003677">
    <property type="term" value="F:DNA binding"/>
    <property type="evidence" value="ECO:0007669"/>
    <property type="project" value="UniProtKB-UniRule"/>
</dbReference>
<dbReference type="PROSITE" id="PS01081">
    <property type="entry name" value="HTH_TETR_1"/>
    <property type="match status" value="1"/>
</dbReference>
<proteinExistence type="predicted"/>
<reference evidence="4" key="1">
    <citation type="submission" date="2016-08" db="EMBL/GenBank/DDBJ databases">
        <title>Complete Genome Seqeunce of Paenibacillus sp. nov. IHBB 9852 from high altitute lake of Indian trans-Himalayas.</title>
        <authorList>
            <person name="Kiran S."/>
            <person name="Swarnkar M.K."/>
            <person name="Rana A."/>
            <person name="Tewari R."/>
            <person name="Gulati A."/>
        </authorList>
    </citation>
    <scope>NUCLEOTIDE SEQUENCE [LARGE SCALE GENOMIC DNA]</scope>
    <source>
        <strain evidence="4">IHBB 9852</strain>
    </source>
</reference>
<feature type="DNA-binding region" description="H-T-H motif" evidence="2">
    <location>
        <begin position="21"/>
        <end position="40"/>
    </location>
</feature>
<dbReference type="SUPFAM" id="SSF48498">
    <property type="entry name" value="Tetracyclin repressor-like, C-terminal domain"/>
    <property type="match status" value="1"/>
</dbReference>
<dbReference type="RefSeq" id="WP_077568050.1">
    <property type="nucleotide sequence ID" value="NZ_CP016809.1"/>
</dbReference>
<keyword evidence="6" id="KW-1185">Reference proteome</keyword>
<dbReference type="InterPro" id="IPR009057">
    <property type="entry name" value="Homeodomain-like_sf"/>
</dbReference>
<dbReference type="InterPro" id="IPR050624">
    <property type="entry name" value="HTH-type_Tx_Regulator"/>
</dbReference>
<evidence type="ECO:0000259" key="3">
    <source>
        <dbReference type="PROSITE" id="PS50977"/>
    </source>
</evidence>
<dbReference type="Gene3D" id="1.10.357.10">
    <property type="entry name" value="Tetracycline Repressor, domain 2"/>
    <property type="match status" value="1"/>
</dbReference>
<keyword evidence="1 2" id="KW-0238">DNA-binding</keyword>
<dbReference type="PANTHER" id="PTHR43479:SF11">
    <property type="entry name" value="ACREF_ENVCD OPERON REPRESSOR-RELATED"/>
    <property type="match status" value="1"/>
</dbReference>
<dbReference type="PRINTS" id="PR00455">
    <property type="entry name" value="HTHTETR"/>
</dbReference>
<sequence>MRERILKETMRLIQQKGFAFTVSDLAQGLAISKRTIYEHFSSKEEIVESIVDSLIQHIQQREREIAADGQLGVLEKIHQILICLPQEVEKMDMRLLTDLKKFHYNQWEKLDAFFREEWGIVSKLMEQGMAEGVIKPIPLPLFIDLYLGAIQQMYDSRATVKHQMPLGELLKSIMDILLFGIAAGQGKEK</sequence>
<dbReference type="Gene3D" id="1.10.10.60">
    <property type="entry name" value="Homeodomain-like"/>
    <property type="match status" value="1"/>
</dbReference>
<dbReference type="AlphaFoldDB" id="A0A1B2E3I4"/>
<dbReference type="InterPro" id="IPR001647">
    <property type="entry name" value="HTH_TetR"/>
</dbReference>
<dbReference type="OrthoDB" id="9812134at2"/>
<evidence type="ECO:0000256" key="1">
    <source>
        <dbReference type="ARBA" id="ARBA00023125"/>
    </source>
</evidence>
<dbReference type="KEGG" id="pib:BBD41_19075"/>
<organism evidence="4">
    <name type="scientific">Paenibacillus ihbetae</name>
    <dbReference type="NCBI Taxonomy" id="1870820"/>
    <lineage>
        <taxon>Bacteria</taxon>
        <taxon>Bacillati</taxon>
        <taxon>Bacillota</taxon>
        <taxon>Bacilli</taxon>
        <taxon>Bacillales</taxon>
        <taxon>Paenibacillaceae</taxon>
        <taxon>Paenibacillus</taxon>
    </lineage>
</organism>
<evidence type="ECO:0000313" key="4">
    <source>
        <dbReference type="EMBL" id="ANY74501.1"/>
    </source>
</evidence>
<dbReference type="EMBL" id="CP016809">
    <property type="protein sequence ID" value="ANY74501.1"/>
    <property type="molecule type" value="Genomic_DNA"/>
</dbReference>
<dbReference type="Proteomes" id="UP000189059">
    <property type="component" value="Unassembled WGS sequence"/>
</dbReference>